<feature type="region of interest" description="Disordered" evidence="1">
    <location>
        <begin position="55"/>
        <end position="83"/>
    </location>
</feature>
<keyword evidence="2" id="KW-0472">Membrane</keyword>
<feature type="compositionally biased region" description="Basic and acidic residues" evidence="1">
    <location>
        <begin position="68"/>
        <end position="78"/>
    </location>
</feature>
<reference evidence="4" key="1">
    <citation type="submission" date="2014-04" db="EMBL/GenBank/DDBJ databases">
        <title>Evolutionary Origins and Diversification of the Mycorrhizal Mutualists.</title>
        <authorList>
            <consortium name="DOE Joint Genome Institute"/>
            <consortium name="Mycorrhizal Genomics Consortium"/>
            <person name="Kohler A."/>
            <person name="Kuo A."/>
            <person name="Nagy L.G."/>
            <person name="Floudas D."/>
            <person name="Copeland A."/>
            <person name="Barry K.W."/>
            <person name="Cichocki N."/>
            <person name="Veneault-Fourrey C."/>
            <person name="LaButti K."/>
            <person name="Lindquist E.A."/>
            <person name="Lipzen A."/>
            <person name="Lundell T."/>
            <person name="Morin E."/>
            <person name="Murat C."/>
            <person name="Riley R."/>
            <person name="Ohm R."/>
            <person name="Sun H."/>
            <person name="Tunlid A."/>
            <person name="Henrissat B."/>
            <person name="Grigoriev I.V."/>
            <person name="Hibbett D.S."/>
            <person name="Martin F."/>
        </authorList>
    </citation>
    <scope>NUCLEOTIDE SEQUENCE [LARGE SCALE GENOMIC DNA]</scope>
    <source>
        <strain evidence="4">FD-334 SS-4</strain>
    </source>
</reference>
<dbReference type="OMA" id="SICIIAR"/>
<dbReference type="OrthoDB" id="2657661at2759"/>
<sequence>MGSAFSSPLLRTLVSALRNLLRQVGNPRIAQAVRTRLVRRLSLWAAFLRSQTSLQRGIDKRPKGHPGASKEDSARKNQQDAPLAYTVVRKGDVVSLDGVALSSYPYSVHGIRNASSSRLDRPISRTSSRNRGSDTHSIAPSMGGISVVIPTAPTSRPHSQLRSRISTDNLSYFSRGRSPSPELPPPIVVEEPRSPASDHSDATKPYSHFQSEPSNTTLSENPSPCGSSLPDQLEVTSHGDETNLRESYGSSLRAPSRPLSPAVSNHSSPFIEGSLHEFMTPEIIPLTQVISRRAHTSKQALPQDSRRYDRRTKITKKWTNINLEPMTIVFEKPSCRPGWISLVHPEGARYFYHAEKRVYTDSDLYDPVVYDKLMDGIHELEYSIQFLNKAMPEKAVLMLDVFYAENDRSCLESEYYYADLTERAVFYLEPLETIDMECMFELYGPKSIQHLGFEMRSQYWYFVSLYPHCSTLTDEMLCELRDIVLFLIGDQMTSPYSTAPYTMDSLFKILTLVDGMEKNIGKSTDGTMSLFARHMHVFYHSKFLNCYGETFSRVERDFSIFGDEIDKRTWLVKSLSPILFSAPDIHLRNLQKMWVDGLLHKSVWEDSTTKLNQEWQEFIFFATVMLTSNVGYLAIQSVDLNDGAARSPGQIASYLSVVANIGSIILGLLLMRQNRTKIADTAGELQSFLNKKNHWLVGLETLAILYSLPYALLMWGVVAFLVAFFCVFFQKSTTECRGWVGSLSLAVAILIVWCITVSWGNPNKKAALDRPLVSVDAQIYEEDEEEEPKSDKASTGKGILDKFRSLPRLIHRGSTDTDVTLV</sequence>
<evidence type="ECO:0000313" key="3">
    <source>
        <dbReference type="EMBL" id="KJA18445.1"/>
    </source>
</evidence>
<feature type="transmembrane region" description="Helical" evidence="2">
    <location>
        <begin position="703"/>
        <end position="727"/>
    </location>
</feature>
<accession>A0A0D2PE06</accession>
<dbReference type="STRING" id="945553.A0A0D2PE06"/>
<dbReference type="AlphaFoldDB" id="A0A0D2PE06"/>
<feature type="region of interest" description="Disordered" evidence="1">
    <location>
        <begin position="115"/>
        <end position="266"/>
    </location>
</feature>
<dbReference type="Proteomes" id="UP000054270">
    <property type="component" value="Unassembled WGS sequence"/>
</dbReference>
<proteinExistence type="predicted"/>
<evidence type="ECO:0000313" key="4">
    <source>
        <dbReference type="Proteomes" id="UP000054270"/>
    </source>
</evidence>
<keyword evidence="2" id="KW-0812">Transmembrane</keyword>
<organism evidence="3 4">
    <name type="scientific">Hypholoma sublateritium (strain FD-334 SS-4)</name>
    <dbReference type="NCBI Taxonomy" id="945553"/>
    <lineage>
        <taxon>Eukaryota</taxon>
        <taxon>Fungi</taxon>
        <taxon>Dikarya</taxon>
        <taxon>Basidiomycota</taxon>
        <taxon>Agaricomycotina</taxon>
        <taxon>Agaricomycetes</taxon>
        <taxon>Agaricomycetidae</taxon>
        <taxon>Agaricales</taxon>
        <taxon>Agaricineae</taxon>
        <taxon>Strophariaceae</taxon>
        <taxon>Hypholoma</taxon>
    </lineage>
</organism>
<gene>
    <name evidence="3" type="ORF">HYPSUDRAFT_90042</name>
</gene>
<feature type="compositionally biased region" description="Polar residues" evidence="1">
    <location>
        <begin position="208"/>
        <end position="230"/>
    </location>
</feature>
<feature type="compositionally biased region" description="Basic and acidic residues" evidence="1">
    <location>
        <begin position="190"/>
        <end position="202"/>
    </location>
</feature>
<protein>
    <recommendedName>
        <fullName evidence="5">WW domain-containing protein</fullName>
    </recommendedName>
</protein>
<feature type="compositionally biased region" description="Polar residues" evidence="1">
    <location>
        <begin position="152"/>
        <end position="172"/>
    </location>
</feature>
<feature type="transmembrane region" description="Helical" evidence="2">
    <location>
        <begin position="739"/>
        <end position="760"/>
    </location>
</feature>
<dbReference type="EMBL" id="KN817589">
    <property type="protein sequence ID" value="KJA18445.1"/>
    <property type="molecule type" value="Genomic_DNA"/>
</dbReference>
<evidence type="ECO:0000256" key="2">
    <source>
        <dbReference type="SAM" id="Phobius"/>
    </source>
</evidence>
<keyword evidence="4" id="KW-1185">Reference proteome</keyword>
<name>A0A0D2PE06_HYPSF</name>
<feature type="compositionally biased region" description="Low complexity" evidence="1">
    <location>
        <begin position="250"/>
        <end position="262"/>
    </location>
</feature>
<feature type="transmembrane region" description="Helical" evidence="2">
    <location>
        <begin position="651"/>
        <end position="671"/>
    </location>
</feature>
<evidence type="ECO:0008006" key="5">
    <source>
        <dbReference type="Google" id="ProtNLM"/>
    </source>
</evidence>
<keyword evidence="2" id="KW-1133">Transmembrane helix</keyword>
<evidence type="ECO:0000256" key="1">
    <source>
        <dbReference type="SAM" id="MobiDB-lite"/>
    </source>
</evidence>
<feature type="compositionally biased region" description="Polar residues" evidence="1">
    <location>
        <begin position="124"/>
        <end position="138"/>
    </location>
</feature>